<feature type="chain" id="PRO_5040360452" description="Hydrophobic surface binding protein" evidence="1">
    <location>
        <begin position="21"/>
        <end position="180"/>
    </location>
</feature>
<dbReference type="GO" id="GO:0005576">
    <property type="term" value="C:extracellular region"/>
    <property type="evidence" value="ECO:0007669"/>
    <property type="project" value="TreeGrafter"/>
</dbReference>
<feature type="signal peptide" evidence="1">
    <location>
        <begin position="1"/>
        <end position="20"/>
    </location>
</feature>
<organism evidence="2 3">
    <name type="scientific">Sphagnurus paluster</name>
    <dbReference type="NCBI Taxonomy" id="117069"/>
    <lineage>
        <taxon>Eukaryota</taxon>
        <taxon>Fungi</taxon>
        <taxon>Dikarya</taxon>
        <taxon>Basidiomycota</taxon>
        <taxon>Agaricomycotina</taxon>
        <taxon>Agaricomycetes</taxon>
        <taxon>Agaricomycetidae</taxon>
        <taxon>Agaricales</taxon>
        <taxon>Tricholomatineae</taxon>
        <taxon>Lyophyllaceae</taxon>
        <taxon>Sphagnurus</taxon>
    </lineage>
</organism>
<dbReference type="Proteomes" id="UP000717328">
    <property type="component" value="Unassembled WGS sequence"/>
</dbReference>
<name>A0A9P7GGT0_9AGAR</name>
<dbReference type="Pfam" id="PF12296">
    <property type="entry name" value="HsbA"/>
    <property type="match status" value="1"/>
</dbReference>
<dbReference type="OrthoDB" id="3485059at2759"/>
<evidence type="ECO:0000256" key="1">
    <source>
        <dbReference type="SAM" id="SignalP"/>
    </source>
</evidence>
<dbReference type="AlphaFoldDB" id="A0A9P7GGT0"/>
<gene>
    <name evidence="2" type="ORF">H0H81_002204</name>
</gene>
<reference evidence="2" key="2">
    <citation type="submission" date="2021-10" db="EMBL/GenBank/DDBJ databases">
        <title>Phylogenomics reveals ancestral predisposition of the termite-cultivated fungus Termitomyces towards a domesticated lifestyle.</title>
        <authorList>
            <person name="Auxier B."/>
            <person name="Grum-Grzhimaylo A."/>
            <person name="Cardenas M.E."/>
            <person name="Lodge J.D."/>
            <person name="Laessoe T."/>
            <person name="Pedersen O."/>
            <person name="Smith M.E."/>
            <person name="Kuyper T.W."/>
            <person name="Franco-Molano E.A."/>
            <person name="Baroni T.J."/>
            <person name="Aanen D.K."/>
        </authorList>
    </citation>
    <scope>NUCLEOTIDE SEQUENCE</scope>
    <source>
        <strain evidence="2">D49</strain>
    </source>
</reference>
<dbReference type="InterPro" id="IPR021054">
    <property type="entry name" value="Cell_wall_mannoprotein_1"/>
</dbReference>
<keyword evidence="3" id="KW-1185">Reference proteome</keyword>
<accession>A0A9P7GGT0</accession>
<proteinExistence type="predicted"/>
<reference evidence="2" key="1">
    <citation type="submission" date="2021-02" db="EMBL/GenBank/DDBJ databases">
        <authorList>
            <person name="Nieuwenhuis M."/>
            <person name="Van De Peppel L.J.J."/>
        </authorList>
    </citation>
    <scope>NUCLEOTIDE SEQUENCE</scope>
    <source>
        <strain evidence="2">D49</strain>
    </source>
</reference>
<keyword evidence="1" id="KW-0732">Signal</keyword>
<dbReference type="PANTHER" id="PTHR38123:SF1">
    <property type="entry name" value="HYDROPHOBIC SURFACE BINDING PROTEIN"/>
    <property type="match status" value="1"/>
</dbReference>
<dbReference type="PANTHER" id="PTHR38123">
    <property type="entry name" value="CELL WALL SERINE-THREONINE-RICH GALACTOMANNOPROTEIN MP1 (AFU_ORTHOLOGUE AFUA_4G03240)"/>
    <property type="match status" value="1"/>
</dbReference>
<dbReference type="Gene3D" id="1.20.1280.140">
    <property type="match status" value="1"/>
</dbReference>
<evidence type="ECO:0000313" key="2">
    <source>
        <dbReference type="EMBL" id="KAG5649748.1"/>
    </source>
</evidence>
<dbReference type="EMBL" id="JABCKI010000731">
    <property type="protein sequence ID" value="KAG5649748.1"/>
    <property type="molecule type" value="Genomic_DNA"/>
</dbReference>
<evidence type="ECO:0008006" key="4">
    <source>
        <dbReference type="Google" id="ProtNLM"/>
    </source>
</evidence>
<evidence type="ECO:0000313" key="3">
    <source>
        <dbReference type="Proteomes" id="UP000717328"/>
    </source>
</evidence>
<protein>
    <recommendedName>
        <fullName evidence="4">Hydrophobic surface binding protein</fullName>
    </recommendedName>
</protein>
<sequence>MRFSVSAVFVLASLVASSLATTVADVQADIALISSRLSTLDKSIAAFTLPGGTLAQALAVHNNAVSLGTAIDKGTTDTKAVTPTPLADADGRAILDAFESLEPTINSALNGIIARKAAFTALPIGGIPALVKQDLANLSGSTAALEAALISSTPEGLVDEATALKTRIDSAFAVAIAAYA</sequence>
<comment type="caution">
    <text evidence="2">The sequence shown here is derived from an EMBL/GenBank/DDBJ whole genome shotgun (WGS) entry which is preliminary data.</text>
</comment>